<dbReference type="eggNOG" id="COG2188">
    <property type="taxonomic scope" value="Bacteria"/>
</dbReference>
<dbReference type="STRING" id="1423754.FC39_GL000929"/>
<dbReference type="PANTHER" id="PTHR44846:SF1">
    <property type="entry name" value="MANNOSYL-D-GLYCERATE TRANSPORT_METABOLISM SYSTEM REPRESSOR MNGR-RELATED"/>
    <property type="match status" value="1"/>
</dbReference>
<keyword evidence="1" id="KW-0805">Transcription regulation</keyword>
<dbReference type="Proteomes" id="UP000051223">
    <property type="component" value="Unassembled WGS sequence"/>
</dbReference>
<evidence type="ECO:0000313" key="6">
    <source>
        <dbReference type="Proteomes" id="UP000051223"/>
    </source>
</evidence>
<organism evidence="5 6">
    <name type="scientific">Lactobacillus hamsteri DSM 5661 = JCM 6256</name>
    <dbReference type="NCBI Taxonomy" id="1423754"/>
    <lineage>
        <taxon>Bacteria</taxon>
        <taxon>Bacillati</taxon>
        <taxon>Bacillota</taxon>
        <taxon>Bacilli</taxon>
        <taxon>Lactobacillales</taxon>
        <taxon>Lactobacillaceae</taxon>
        <taxon>Lactobacillus</taxon>
    </lineage>
</organism>
<protein>
    <submittedName>
        <fullName evidence="5">Transcription regulator</fullName>
    </submittedName>
</protein>
<dbReference type="GO" id="GO:0045892">
    <property type="term" value="P:negative regulation of DNA-templated transcription"/>
    <property type="evidence" value="ECO:0007669"/>
    <property type="project" value="TreeGrafter"/>
</dbReference>
<dbReference type="GO" id="GO:0003700">
    <property type="term" value="F:DNA-binding transcription factor activity"/>
    <property type="evidence" value="ECO:0007669"/>
    <property type="project" value="InterPro"/>
</dbReference>
<dbReference type="PANTHER" id="PTHR44846">
    <property type="entry name" value="MANNOSYL-D-GLYCERATE TRANSPORT/METABOLISM SYSTEM REPRESSOR MNGR-RELATED"/>
    <property type="match status" value="1"/>
</dbReference>
<accession>A0A0R1YBP0</accession>
<comment type="caution">
    <text evidence="5">The sequence shown here is derived from an EMBL/GenBank/DDBJ whole genome shotgun (WGS) entry which is preliminary data.</text>
</comment>
<gene>
    <name evidence="5" type="ORF">FC39_GL000929</name>
</gene>
<dbReference type="Gene3D" id="3.40.1410.10">
    <property type="entry name" value="Chorismate lyase-like"/>
    <property type="match status" value="1"/>
</dbReference>
<sequence length="235" mass="27766">MNNASVPMYQRMMMQIIHEIEAGILKENDKLPSEQQLGEIFSISRITVRKALEELQFRHFIYKKRGQGSFVLSRKQRNKYYKYLDIKEKINEMNLMPRSEINKFNIIADKRYSKVKENMDLSSTDYIYEIEKTYFGDRERIMFSHCFIDYARFPEIKIDELENEEILPILYGKYDLVPDSIDTSSTAAIIKKNDQEYLDANVGDPKVIRKVEVIENKKIVLSEVSEVVGFLPMYL</sequence>
<evidence type="ECO:0000313" key="5">
    <source>
        <dbReference type="EMBL" id="KRM39928.1"/>
    </source>
</evidence>
<evidence type="ECO:0000256" key="1">
    <source>
        <dbReference type="ARBA" id="ARBA00023015"/>
    </source>
</evidence>
<dbReference type="InterPro" id="IPR028978">
    <property type="entry name" value="Chorismate_lyase_/UTRA_dom_sf"/>
</dbReference>
<reference evidence="5 6" key="1">
    <citation type="journal article" date="2015" name="Genome Announc.">
        <title>Expanding the biotechnology potential of lactobacilli through comparative genomics of 213 strains and associated genera.</title>
        <authorList>
            <person name="Sun Z."/>
            <person name="Harris H.M."/>
            <person name="McCann A."/>
            <person name="Guo C."/>
            <person name="Argimon S."/>
            <person name="Zhang W."/>
            <person name="Yang X."/>
            <person name="Jeffery I.B."/>
            <person name="Cooney J.C."/>
            <person name="Kagawa T.F."/>
            <person name="Liu W."/>
            <person name="Song Y."/>
            <person name="Salvetti E."/>
            <person name="Wrobel A."/>
            <person name="Rasinkangas P."/>
            <person name="Parkhill J."/>
            <person name="Rea M.C."/>
            <person name="O'Sullivan O."/>
            <person name="Ritari J."/>
            <person name="Douillard F.P."/>
            <person name="Paul Ross R."/>
            <person name="Yang R."/>
            <person name="Briner A.E."/>
            <person name="Felis G.E."/>
            <person name="de Vos W.M."/>
            <person name="Barrangou R."/>
            <person name="Klaenhammer T.R."/>
            <person name="Caufield P.W."/>
            <person name="Cui Y."/>
            <person name="Zhang H."/>
            <person name="O'Toole P.W."/>
        </authorList>
    </citation>
    <scope>NUCLEOTIDE SEQUENCE [LARGE SCALE GENOMIC DNA]</scope>
    <source>
        <strain evidence="5 6">DSM 5661</strain>
    </source>
</reference>
<evidence type="ECO:0000256" key="3">
    <source>
        <dbReference type="ARBA" id="ARBA00023163"/>
    </source>
</evidence>
<dbReference type="PATRIC" id="fig|1423754.3.peg.956"/>
<name>A0A0R1YBP0_9LACO</name>
<dbReference type="CDD" id="cd07377">
    <property type="entry name" value="WHTH_GntR"/>
    <property type="match status" value="1"/>
</dbReference>
<dbReference type="InterPro" id="IPR050679">
    <property type="entry name" value="Bact_HTH_transcr_reg"/>
</dbReference>
<keyword evidence="2" id="KW-0238">DNA-binding</keyword>
<dbReference type="OrthoDB" id="9815017at2"/>
<dbReference type="InterPro" id="IPR036390">
    <property type="entry name" value="WH_DNA-bd_sf"/>
</dbReference>
<feature type="domain" description="HTH gntR-type" evidence="4">
    <location>
        <begin position="6"/>
        <end position="74"/>
    </location>
</feature>
<dbReference type="PROSITE" id="PS50949">
    <property type="entry name" value="HTH_GNTR"/>
    <property type="match status" value="1"/>
</dbReference>
<dbReference type="InterPro" id="IPR036388">
    <property type="entry name" value="WH-like_DNA-bd_sf"/>
</dbReference>
<dbReference type="RefSeq" id="WP_025081026.1">
    <property type="nucleotide sequence ID" value="NZ_AZGI01000030.1"/>
</dbReference>
<evidence type="ECO:0000259" key="4">
    <source>
        <dbReference type="PROSITE" id="PS50949"/>
    </source>
</evidence>
<dbReference type="PRINTS" id="PR00035">
    <property type="entry name" value="HTHGNTR"/>
</dbReference>
<dbReference type="Pfam" id="PF07702">
    <property type="entry name" value="UTRA"/>
    <property type="match status" value="1"/>
</dbReference>
<dbReference type="Gene3D" id="1.10.10.10">
    <property type="entry name" value="Winged helix-like DNA-binding domain superfamily/Winged helix DNA-binding domain"/>
    <property type="match status" value="1"/>
</dbReference>
<dbReference type="SUPFAM" id="SSF64288">
    <property type="entry name" value="Chorismate lyase-like"/>
    <property type="match status" value="1"/>
</dbReference>
<dbReference type="EMBL" id="AZGI01000030">
    <property type="protein sequence ID" value="KRM39928.1"/>
    <property type="molecule type" value="Genomic_DNA"/>
</dbReference>
<dbReference type="SMART" id="SM00345">
    <property type="entry name" value="HTH_GNTR"/>
    <property type="match status" value="1"/>
</dbReference>
<dbReference type="GO" id="GO:0003677">
    <property type="term" value="F:DNA binding"/>
    <property type="evidence" value="ECO:0007669"/>
    <property type="project" value="UniProtKB-KW"/>
</dbReference>
<keyword evidence="3" id="KW-0804">Transcription</keyword>
<evidence type="ECO:0000256" key="2">
    <source>
        <dbReference type="ARBA" id="ARBA00023125"/>
    </source>
</evidence>
<dbReference type="SUPFAM" id="SSF46785">
    <property type="entry name" value="Winged helix' DNA-binding domain"/>
    <property type="match status" value="1"/>
</dbReference>
<dbReference type="InterPro" id="IPR011663">
    <property type="entry name" value="UTRA"/>
</dbReference>
<dbReference type="Pfam" id="PF00392">
    <property type="entry name" value="GntR"/>
    <property type="match status" value="1"/>
</dbReference>
<keyword evidence="6" id="KW-1185">Reference proteome</keyword>
<proteinExistence type="predicted"/>
<dbReference type="InterPro" id="IPR000524">
    <property type="entry name" value="Tscrpt_reg_HTH_GntR"/>
</dbReference>
<dbReference type="AlphaFoldDB" id="A0A0R1YBP0"/>